<reference evidence="1 2" key="1">
    <citation type="journal article" date="2023" name="Genome Announc.">
        <title>Pan-Genome Analyses of the Genus Cohnella and Proposal of the Novel Species Cohnella silvisoli sp. nov., Isolated from Forest Soil.</title>
        <authorList>
            <person name="Wang C."/>
            <person name="Mao L."/>
            <person name="Bao G."/>
            <person name="Zhu H."/>
        </authorList>
    </citation>
    <scope>NUCLEOTIDE SEQUENCE [LARGE SCALE GENOMIC DNA]</scope>
    <source>
        <strain evidence="1 2">NL03-T5-1</strain>
    </source>
</reference>
<name>A0ABV1KSU7_9BACL</name>
<accession>A0ABV1KSU7</accession>
<sequence length="91" mass="10497">MSDYRKRIDGLKSIEVFCYSLCIHLLAEEALATVAAKATLLDLYDDEQFWLLEGTERDKRIRRQAISRSIELAAQQRFRDRFGKQKGSAAT</sequence>
<gene>
    <name evidence="1" type="ORF">QJS35_11675</name>
</gene>
<dbReference type="EMBL" id="JASKHM010000006">
    <property type="protein sequence ID" value="MEQ4483055.1"/>
    <property type="molecule type" value="Genomic_DNA"/>
</dbReference>
<evidence type="ECO:0000313" key="2">
    <source>
        <dbReference type="Proteomes" id="UP001493487"/>
    </source>
</evidence>
<comment type="caution">
    <text evidence="1">The sequence shown here is derived from an EMBL/GenBank/DDBJ whole genome shotgun (WGS) entry which is preliminary data.</text>
</comment>
<evidence type="ECO:0000313" key="1">
    <source>
        <dbReference type="EMBL" id="MEQ4483055.1"/>
    </source>
</evidence>
<dbReference type="Proteomes" id="UP001493487">
    <property type="component" value="Unassembled WGS sequence"/>
</dbReference>
<proteinExistence type="predicted"/>
<keyword evidence="2" id="KW-1185">Reference proteome</keyword>
<dbReference type="RefSeq" id="WP_232184170.1">
    <property type="nucleotide sequence ID" value="NZ_JAIOAP010000002.1"/>
</dbReference>
<organism evidence="1 2">
    <name type="scientific">Cohnella silvisoli</name>
    <dbReference type="NCBI Taxonomy" id="2873699"/>
    <lineage>
        <taxon>Bacteria</taxon>
        <taxon>Bacillati</taxon>
        <taxon>Bacillota</taxon>
        <taxon>Bacilli</taxon>
        <taxon>Bacillales</taxon>
        <taxon>Paenibacillaceae</taxon>
        <taxon>Cohnella</taxon>
    </lineage>
</organism>
<protein>
    <submittedName>
        <fullName evidence="1">Uncharacterized protein</fullName>
    </submittedName>
</protein>